<dbReference type="Gene3D" id="1.10.3720.10">
    <property type="entry name" value="MetI-like"/>
    <property type="match status" value="1"/>
</dbReference>
<keyword evidence="10" id="KW-1185">Reference proteome</keyword>
<gene>
    <name evidence="9" type="ORF">B2G88_10940</name>
</gene>
<feature type="transmembrane region" description="Helical" evidence="7">
    <location>
        <begin position="122"/>
        <end position="142"/>
    </location>
</feature>
<dbReference type="PANTHER" id="PTHR30193:SF37">
    <property type="entry name" value="INNER MEMBRANE ABC TRANSPORTER PERMEASE PROTEIN YCJO"/>
    <property type="match status" value="1"/>
</dbReference>
<feature type="transmembrane region" description="Helical" evidence="7">
    <location>
        <begin position="221"/>
        <end position="240"/>
    </location>
</feature>
<dbReference type="EMBL" id="MWPH01000002">
    <property type="protein sequence ID" value="OVE84876.1"/>
    <property type="molecule type" value="Genomic_DNA"/>
</dbReference>
<dbReference type="OrthoDB" id="45815at2157"/>
<evidence type="ECO:0000256" key="5">
    <source>
        <dbReference type="ARBA" id="ARBA00022989"/>
    </source>
</evidence>
<dbReference type="AlphaFoldDB" id="A0A202E9C3"/>
<dbReference type="GO" id="GO:0055085">
    <property type="term" value="P:transmembrane transport"/>
    <property type="evidence" value="ECO:0007669"/>
    <property type="project" value="InterPro"/>
</dbReference>
<dbReference type="PROSITE" id="PS50928">
    <property type="entry name" value="ABC_TM1"/>
    <property type="match status" value="1"/>
</dbReference>
<dbReference type="CDD" id="cd06261">
    <property type="entry name" value="TM_PBP2"/>
    <property type="match status" value="1"/>
</dbReference>
<evidence type="ECO:0000313" key="10">
    <source>
        <dbReference type="Proteomes" id="UP000196084"/>
    </source>
</evidence>
<dbReference type="InterPro" id="IPR035906">
    <property type="entry name" value="MetI-like_sf"/>
</dbReference>
<dbReference type="PANTHER" id="PTHR30193">
    <property type="entry name" value="ABC TRANSPORTER PERMEASE PROTEIN"/>
    <property type="match status" value="1"/>
</dbReference>
<dbReference type="GO" id="GO:0005886">
    <property type="term" value="C:plasma membrane"/>
    <property type="evidence" value="ECO:0007669"/>
    <property type="project" value="UniProtKB-SubCell"/>
</dbReference>
<comment type="similarity">
    <text evidence="7">Belongs to the binding-protein-dependent transport system permease family.</text>
</comment>
<protein>
    <submittedName>
        <fullName evidence="9">ABC transporter permease</fullName>
    </submittedName>
</protein>
<evidence type="ECO:0000256" key="3">
    <source>
        <dbReference type="ARBA" id="ARBA00022475"/>
    </source>
</evidence>
<feature type="transmembrane region" description="Helical" evidence="7">
    <location>
        <begin position="89"/>
        <end position="110"/>
    </location>
</feature>
<feature type="domain" description="ABC transmembrane type-1" evidence="8">
    <location>
        <begin position="85"/>
        <end position="298"/>
    </location>
</feature>
<comment type="caution">
    <text evidence="9">The sequence shown here is derived from an EMBL/GenBank/DDBJ whole genome shotgun (WGS) entry which is preliminary data.</text>
</comment>
<keyword evidence="5 7" id="KW-1133">Transmembrane helix</keyword>
<reference evidence="9 10" key="1">
    <citation type="submission" date="2017-02" db="EMBL/GenBank/DDBJ databases">
        <title>Natronthermophilus aegyptiacus gen. nov.,sp. nov., an aerobic, extremely halophilic alkalithermophilic archaeon isolated from the athalassohaline Wadi An Natrun, Egypt.</title>
        <authorList>
            <person name="Zhao B."/>
        </authorList>
    </citation>
    <scope>NUCLEOTIDE SEQUENCE [LARGE SCALE GENOMIC DNA]</scope>
    <source>
        <strain evidence="9 10">CGMCC 1.3597</strain>
    </source>
</reference>
<accession>A0A202E9C3</accession>
<evidence type="ECO:0000256" key="6">
    <source>
        <dbReference type="ARBA" id="ARBA00023136"/>
    </source>
</evidence>
<dbReference type="Pfam" id="PF00528">
    <property type="entry name" value="BPD_transp_1"/>
    <property type="match status" value="1"/>
</dbReference>
<evidence type="ECO:0000256" key="1">
    <source>
        <dbReference type="ARBA" id="ARBA00004651"/>
    </source>
</evidence>
<evidence type="ECO:0000256" key="2">
    <source>
        <dbReference type="ARBA" id="ARBA00022448"/>
    </source>
</evidence>
<dbReference type="InterPro" id="IPR051393">
    <property type="entry name" value="ABC_transporter_permease"/>
</dbReference>
<feature type="transmembrane region" description="Helical" evidence="7">
    <location>
        <begin position="26"/>
        <end position="48"/>
    </location>
</feature>
<comment type="subcellular location">
    <subcellularLocation>
        <location evidence="1 7">Cell membrane</location>
        <topology evidence="1 7">Multi-pass membrane protein</topology>
    </subcellularLocation>
</comment>
<dbReference type="RefSeq" id="WP_054862567.1">
    <property type="nucleotide sequence ID" value="NZ_MWPH01000002.1"/>
</dbReference>
<keyword evidence="3" id="KW-1003">Cell membrane</keyword>
<dbReference type="SUPFAM" id="SSF161098">
    <property type="entry name" value="MetI-like"/>
    <property type="match status" value="1"/>
</dbReference>
<sequence>MATTTDKLRNFELPREYYHWFSKESVWGWLFLLPSLLALGLVSVYPLFRGIYLSFFEYDGIADPEFVGLEHYVTILGWTEFWVVMRNTLVWAFAAVVVMALIGLGFAVLLNRDFRGRSVATTLLLLPWAVPFISIALNWRLMYNFELGPLNGFLRMTGITEGLPWIASSRYALFSIMLAWVWRNFPFFMLTFLAGMKGIPGDLYEAARVDGSTKLDQFRHITMPFLQPIAVVMTLLMSLWTLNHFTLIYVMTGGGPGNTSMVLPVYIYERAFHLSEMGLASAIAVVMLIVMMTYGLIYLRLYREDVGGK</sequence>
<keyword evidence="6 7" id="KW-0472">Membrane</keyword>
<feature type="transmembrane region" description="Helical" evidence="7">
    <location>
        <begin position="246"/>
        <end position="267"/>
    </location>
</feature>
<evidence type="ECO:0000256" key="7">
    <source>
        <dbReference type="RuleBase" id="RU363032"/>
    </source>
</evidence>
<feature type="transmembrane region" description="Helical" evidence="7">
    <location>
        <begin position="162"/>
        <end position="182"/>
    </location>
</feature>
<proteinExistence type="inferred from homology"/>
<dbReference type="InterPro" id="IPR000515">
    <property type="entry name" value="MetI-like"/>
</dbReference>
<evidence type="ECO:0000256" key="4">
    <source>
        <dbReference type="ARBA" id="ARBA00022692"/>
    </source>
</evidence>
<organism evidence="9 10">
    <name type="scientific">Natronolimnobius baerhuensis</name>
    <dbReference type="NCBI Taxonomy" id="253108"/>
    <lineage>
        <taxon>Archaea</taxon>
        <taxon>Methanobacteriati</taxon>
        <taxon>Methanobacteriota</taxon>
        <taxon>Stenosarchaea group</taxon>
        <taxon>Halobacteria</taxon>
        <taxon>Halobacteriales</taxon>
        <taxon>Natrialbaceae</taxon>
        <taxon>Natronolimnobius</taxon>
    </lineage>
</organism>
<dbReference type="Proteomes" id="UP000196084">
    <property type="component" value="Unassembled WGS sequence"/>
</dbReference>
<keyword evidence="4 7" id="KW-0812">Transmembrane</keyword>
<keyword evidence="2 7" id="KW-0813">Transport</keyword>
<evidence type="ECO:0000259" key="8">
    <source>
        <dbReference type="PROSITE" id="PS50928"/>
    </source>
</evidence>
<name>A0A202E9C3_9EURY</name>
<feature type="transmembrane region" description="Helical" evidence="7">
    <location>
        <begin position="279"/>
        <end position="299"/>
    </location>
</feature>
<evidence type="ECO:0000313" key="9">
    <source>
        <dbReference type="EMBL" id="OVE84876.1"/>
    </source>
</evidence>